<dbReference type="PROSITE" id="PS01348">
    <property type="entry name" value="MRAY_2"/>
    <property type="match status" value="1"/>
</dbReference>
<feature type="binding site" evidence="10">
    <location>
        <position position="172"/>
    </location>
    <ligand>
        <name>Mg(2+)</name>
        <dbReference type="ChEBI" id="CHEBI:18420"/>
    </ligand>
</feature>
<comment type="pathway">
    <text evidence="8">Cell wall biogenesis; peptidoglycan biosynthesis.</text>
</comment>
<name>G5JY04_9STRE</name>
<dbReference type="Pfam" id="PF10555">
    <property type="entry name" value="MraY_sig1"/>
    <property type="match status" value="1"/>
</dbReference>
<keyword evidence="8" id="KW-0961">Cell wall biogenesis/degradation</keyword>
<evidence type="ECO:0000256" key="4">
    <source>
        <dbReference type="ARBA" id="ARBA00022692"/>
    </source>
</evidence>
<dbReference type="InterPro" id="IPR018480">
    <property type="entry name" value="PNAcMuramoyl-5peptid_Trfase_CS"/>
</dbReference>
<dbReference type="EMBL" id="AEUW02000001">
    <property type="protein sequence ID" value="EHJ52533.1"/>
    <property type="molecule type" value="Genomic_DNA"/>
</dbReference>
<keyword evidence="8" id="KW-1003">Cell membrane</keyword>
<evidence type="ECO:0000256" key="1">
    <source>
        <dbReference type="ARBA" id="ARBA00004141"/>
    </source>
</evidence>
<keyword evidence="5 8" id="KW-0460">Magnesium</keyword>
<keyword evidence="8" id="KW-0131">Cell cycle</keyword>
<dbReference type="GO" id="GO:0009252">
    <property type="term" value="P:peptidoglycan biosynthetic process"/>
    <property type="evidence" value="ECO:0007669"/>
    <property type="project" value="UniProtKB-UniRule"/>
</dbReference>
<keyword evidence="3 8" id="KW-0808">Transferase</keyword>
<dbReference type="STRING" id="764298.STRMA_0050"/>
<evidence type="ECO:0000313" key="12">
    <source>
        <dbReference type="Proteomes" id="UP000003573"/>
    </source>
</evidence>
<evidence type="ECO:0000256" key="10">
    <source>
        <dbReference type="PIRSR" id="PIRSR600715-1"/>
    </source>
</evidence>
<keyword evidence="8" id="KW-0573">Peptidoglycan synthesis</keyword>
<comment type="subcellular location">
    <subcellularLocation>
        <location evidence="8">Cell membrane</location>
        <topology evidence="8">Multi-pass membrane protein</topology>
    </subcellularLocation>
    <subcellularLocation>
        <location evidence="1">Membrane</location>
        <topology evidence="1">Multi-pass membrane protein</topology>
    </subcellularLocation>
</comment>
<keyword evidence="6 8" id="KW-1133">Transmembrane helix</keyword>
<keyword evidence="8" id="KW-0133">Cell shape</keyword>
<evidence type="ECO:0000256" key="3">
    <source>
        <dbReference type="ARBA" id="ARBA00022679"/>
    </source>
</evidence>
<dbReference type="InterPro" id="IPR000715">
    <property type="entry name" value="Glycosyl_transferase_4"/>
</dbReference>
<dbReference type="NCBIfam" id="TIGR00445">
    <property type="entry name" value="mraY"/>
    <property type="match status" value="1"/>
</dbReference>
<feature type="transmembrane region" description="Helical" evidence="8">
    <location>
        <begin position="145"/>
        <end position="167"/>
    </location>
</feature>
<comment type="cofactor">
    <cofactor evidence="8 10">
        <name>Mg(2+)</name>
        <dbReference type="ChEBI" id="CHEBI:18420"/>
    </cofactor>
</comment>
<organism evidence="11 12">
    <name type="scientific">Streptococcus macacae NCTC 11558</name>
    <dbReference type="NCBI Taxonomy" id="764298"/>
    <lineage>
        <taxon>Bacteria</taxon>
        <taxon>Bacillati</taxon>
        <taxon>Bacillota</taxon>
        <taxon>Bacilli</taxon>
        <taxon>Lactobacillales</taxon>
        <taxon>Streptococcaceae</taxon>
        <taxon>Streptococcus</taxon>
    </lineage>
</organism>
<feature type="transmembrane region" description="Helical" evidence="8">
    <location>
        <begin position="78"/>
        <end position="100"/>
    </location>
</feature>
<dbReference type="EC" id="2.7.8.13" evidence="8 9"/>
<dbReference type="CDD" id="cd06852">
    <property type="entry name" value="GT_MraY"/>
    <property type="match status" value="1"/>
</dbReference>
<feature type="transmembrane region" description="Helical" evidence="8">
    <location>
        <begin position="255"/>
        <end position="278"/>
    </location>
</feature>
<gene>
    <name evidence="8 11" type="primary">mraY</name>
    <name evidence="11" type="ORF">STRMA_0050</name>
</gene>
<feature type="transmembrane region" description="Helical" evidence="8">
    <location>
        <begin position="48"/>
        <end position="72"/>
    </location>
</feature>
<evidence type="ECO:0000256" key="7">
    <source>
        <dbReference type="ARBA" id="ARBA00023136"/>
    </source>
</evidence>
<keyword evidence="7 8" id="KW-0472">Membrane</keyword>
<feature type="transmembrane region" description="Helical" evidence="8">
    <location>
        <begin position="6"/>
        <end position="27"/>
    </location>
</feature>
<evidence type="ECO:0000313" key="11">
    <source>
        <dbReference type="EMBL" id="EHJ52533.1"/>
    </source>
</evidence>
<evidence type="ECO:0000256" key="2">
    <source>
        <dbReference type="ARBA" id="ARBA00005583"/>
    </source>
</evidence>
<feature type="transmembrane region" description="Helical" evidence="8">
    <location>
        <begin position="204"/>
        <end position="221"/>
    </location>
</feature>
<feature type="transmembrane region" description="Helical" evidence="8">
    <location>
        <begin position="320"/>
        <end position="338"/>
    </location>
</feature>
<comment type="function">
    <text evidence="8">Catalyzes the initial step of the lipid cycle reactions in the biosynthesis of the cell wall peptidoglycan: transfers peptidoglycan precursor phospho-MurNAc-pentapeptide from UDP-MurNAc-pentapeptide onto the lipid carrier undecaprenyl phosphate, yielding undecaprenyl-pyrophosphoryl-MurNAc-pentapeptide, known as lipid I.</text>
</comment>
<dbReference type="PANTHER" id="PTHR22926">
    <property type="entry name" value="PHOSPHO-N-ACETYLMURAMOYL-PENTAPEPTIDE-TRANSFERASE"/>
    <property type="match status" value="1"/>
</dbReference>
<evidence type="ECO:0000256" key="9">
    <source>
        <dbReference type="NCBIfam" id="TIGR00445"/>
    </source>
</evidence>
<accession>G5JY04</accession>
<dbReference type="InterPro" id="IPR003524">
    <property type="entry name" value="PNAcMuramoyl-5peptid_Trfase"/>
</dbReference>
<dbReference type="UniPathway" id="UPA00219"/>
<dbReference type="PANTHER" id="PTHR22926:SF5">
    <property type="entry name" value="PHOSPHO-N-ACETYLMURAMOYL-PENTAPEPTIDE-TRANSFERASE HOMOLOG"/>
    <property type="match status" value="1"/>
</dbReference>
<dbReference type="eggNOG" id="COG0472">
    <property type="taxonomic scope" value="Bacteria"/>
</dbReference>
<dbReference type="HAMAP" id="MF_00038">
    <property type="entry name" value="MraY"/>
    <property type="match status" value="1"/>
</dbReference>
<dbReference type="Proteomes" id="UP000003573">
    <property type="component" value="Unassembled WGS sequence"/>
</dbReference>
<evidence type="ECO:0000256" key="5">
    <source>
        <dbReference type="ARBA" id="ARBA00022842"/>
    </source>
</evidence>
<evidence type="ECO:0000256" key="6">
    <source>
        <dbReference type="ARBA" id="ARBA00022989"/>
    </source>
</evidence>
<dbReference type="GO" id="GO:0046872">
    <property type="term" value="F:metal ion binding"/>
    <property type="evidence" value="ECO:0007669"/>
    <property type="project" value="UniProtKB-KW"/>
</dbReference>
<sequence length="339" mass="37550">MLINLLIAGAVAFLLTVVAMPFFIRFYQMKKITGQQMHEDVKQHLAKAGTPTMGGTVFLLVAILVTLPFAFFDHLAKGSVSGASFAILFVLLIYGIIGFLDDFLKIFKKINEGLTARQKMALQIIGGLVFYFVHVLPSGTHSLNLFGYSLNLGVFYIFFVLFWLVGFSNAVNLTDGIDGLASISVVISLAAYSIIAYNQKQFDVLLIIVTMIGALLGFFIFNHKPAKVFMGDVGSLALGAMLAAISIALRQEWTLLIIGIVYVLETTSVMLQVSYFKWTKKRSGEGKRIFRMTPFHHHLELGGLRLGESTKKWSEWQVDAFLWLLGLAASCLVLAILYL</sequence>
<comment type="catalytic activity">
    <reaction evidence="8">
        <text>UDP-N-acetyl-alpha-D-muramoyl-L-alanyl-gamma-D-glutamyl-L-lysyl-D-alanyl-D-alanine + di-trans,octa-cis-undecaprenyl phosphate = Mur2Ac(oyl-L-Ala-gamma-D-Glu-L-Lys-D-Ala-D-Ala)-di-trans,octa-cis-undecaprenyl diphosphate + UMP</text>
        <dbReference type="Rhea" id="RHEA:21920"/>
        <dbReference type="ChEBI" id="CHEBI:57865"/>
        <dbReference type="ChEBI" id="CHEBI:60032"/>
        <dbReference type="ChEBI" id="CHEBI:60392"/>
        <dbReference type="ChEBI" id="CHEBI:70758"/>
        <dbReference type="EC" id="2.7.8.13"/>
    </reaction>
</comment>
<feature type="binding site" evidence="10">
    <location>
        <position position="232"/>
    </location>
    <ligand>
        <name>Mg(2+)</name>
        <dbReference type="ChEBI" id="CHEBI:18420"/>
    </ligand>
</feature>
<feature type="transmembrane region" description="Helical" evidence="8">
    <location>
        <begin position="179"/>
        <end position="198"/>
    </location>
</feature>
<dbReference type="GO" id="GO:0005886">
    <property type="term" value="C:plasma membrane"/>
    <property type="evidence" value="ECO:0007669"/>
    <property type="project" value="UniProtKB-SubCell"/>
</dbReference>
<dbReference type="AlphaFoldDB" id="G5JY04"/>
<comment type="similarity">
    <text evidence="2 8">Belongs to the glycosyltransferase 4 family. MraY subfamily.</text>
</comment>
<keyword evidence="4 8" id="KW-0812">Transmembrane</keyword>
<dbReference type="GO" id="GO:0051301">
    <property type="term" value="P:cell division"/>
    <property type="evidence" value="ECO:0007669"/>
    <property type="project" value="UniProtKB-KW"/>
</dbReference>
<proteinExistence type="inferred from homology"/>
<dbReference type="GO" id="GO:0008963">
    <property type="term" value="F:phospho-N-acetylmuramoyl-pentapeptide-transferase activity"/>
    <property type="evidence" value="ECO:0007669"/>
    <property type="project" value="UniProtKB-UniRule"/>
</dbReference>
<keyword evidence="8 10" id="KW-0479">Metal-binding</keyword>
<feature type="transmembrane region" description="Helical" evidence="8">
    <location>
        <begin position="120"/>
        <end position="139"/>
    </location>
</feature>
<evidence type="ECO:0000256" key="8">
    <source>
        <dbReference type="HAMAP-Rule" id="MF_00038"/>
    </source>
</evidence>
<protein>
    <recommendedName>
        <fullName evidence="8 9">Phospho-N-acetylmuramoyl-pentapeptide-transferase</fullName>
        <ecNumber evidence="8 9">2.7.8.13</ecNumber>
    </recommendedName>
    <alternativeName>
        <fullName evidence="8">UDP-MurNAc-pentapeptide phosphotransferase</fullName>
    </alternativeName>
</protein>
<comment type="caution">
    <text evidence="11">The sequence shown here is derived from an EMBL/GenBank/DDBJ whole genome shotgun (WGS) entry which is preliminary data.</text>
</comment>
<dbReference type="GO" id="GO:0071555">
    <property type="term" value="P:cell wall organization"/>
    <property type="evidence" value="ECO:0007669"/>
    <property type="project" value="UniProtKB-KW"/>
</dbReference>
<reference evidence="11 12" key="1">
    <citation type="journal article" date="2014" name="Int. J. Syst. Evol. Microbiol.">
        <title>Phylogenomics and the dynamic genome evolution of the genus Streptococcus.</title>
        <authorList>
            <consortium name="The Broad Institute Genome Sequencing Platform"/>
            <person name="Richards V.P."/>
            <person name="Palmer S.R."/>
            <person name="Pavinski Bitar P.D."/>
            <person name="Qin X."/>
            <person name="Weinstock G.M."/>
            <person name="Highlander S.K."/>
            <person name="Town C.D."/>
            <person name="Burne R.A."/>
            <person name="Stanhope M.J."/>
        </authorList>
    </citation>
    <scope>NUCLEOTIDE SEQUENCE [LARGE SCALE GENOMIC DNA]</scope>
    <source>
        <strain evidence="11 12">NCTC 11558</strain>
    </source>
</reference>
<dbReference type="Pfam" id="PF00953">
    <property type="entry name" value="Glycos_transf_4"/>
    <property type="match status" value="1"/>
</dbReference>
<dbReference type="RefSeq" id="WP_003080645.1">
    <property type="nucleotide sequence ID" value="NZ_AEUW02000001.1"/>
</dbReference>
<dbReference type="GO" id="GO:0008360">
    <property type="term" value="P:regulation of cell shape"/>
    <property type="evidence" value="ECO:0007669"/>
    <property type="project" value="UniProtKB-KW"/>
</dbReference>
<dbReference type="OrthoDB" id="9805475at2"/>
<feature type="transmembrane region" description="Helical" evidence="8">
    <location>
        <begin position="228"/>
        <end position="249"/>
    </location>
</feature>
<keyword evidence="12" id="KW-1185">Reference proteome</keyword>
<keyword evidence="8" id="KW-0132">Cell division</keyword>